<evidence type="ECO:0000256" key="1">
    <source>
        <dbReference type="SAM" id="MobiDB-lite"/>
    </source>
</evidence>
<evidence type="ECO:0000313" key="4">
    <source>
        <dbReference type="Proteomes" id="UP000007799"/>
    </source>
</evidence>
<reference evidence="3" key="1">
    <citation type="submission" date="2009-08" db="EMBL/GenBank/DDBJ databases">
        <title>Annotation of Salpingoeca rosetta.</title>
        <authorList>
            <consortium name="The Broad Institute Genome Sequencing Platform"/>
            <person name="Russ C."/>
            <person name="Cuomo C."/>
            <person name="Burger G."/>
            <person name="Gray M.W."/>
            <person name="Holland P.W.H."/>
            <person name="King N."/>
            <person name="Lang F.B.F."/>
            <person name="Roger A.J."/>
            <person name="Ruiz-Trillo I."/>
            <person name="Young S.K."/>
            <person name="Zeng Q."/>
            <person name="Gargeya S."/>
            <person name="Alvarado L."/>
            <person name="Berlin A."/>
            <person name="Chapman S.B."/>
            <person name="Chen Z."/>
            <person name="Freedman E."/>
            <person name="Gellesch M."/>
            <person name="Goldberg J."/>
            <person name="Griggs A."/>
            <person name="Gujja S."/>
            <person name="Heilman E."/>
            <person name="Heiman D."/>
            <person name="Howarth C."/>
            <person name="Mehta T."/>
            <person name="Neiman D."/>
            <person name="Pearson M."/>
            <person name="Roberts A."/>
            <person name="Saif S."/>
            <person name="Shea T."/>
            <person name="Shenoy N."/>
            <person name="Sisk P."/>
            <person name="Stolte C."/>
            <person name="Sykes S."/>
            <person name="White J."/>
            <person name="Yandava C."/>
            <person name="Haas B."/>
            <person name="Nusbaum C."/>
            <person name="Birren B."/>
        </authorList>
    </citation>
    <scope>NUCLEOTIDE SEQUENCE [LARGE SCALE GENOMIC DNA]</scope>
    <source>
        <strain evidence="3">ATCC 50818</strain>
    </source>
</reference>
<dbReference type="OrthoDB" id="9626941at2759"/>
<keyword evidence="2" id="KW-0812">Transmembrane</keyword>
<dbReference type="OMA" id="WVIPQIT"/>
<dbReference type="PANTHER" id="PTHR28251">
    <property type="entry name" value="V-TYPE ATPASE ASSEMBLY FACTOR PKR1"/>
    <property type="match status" value="1"/>
</dbReference>
<gene>
    <name evidence="3" type="ORF">PTSG_03241</name>
</gene>
<sequence length="132" mass="14423">MMLPDVSNWSDDGLEGVVKSIFMPGVNSGVIRFLSITFIALFLNNVGLLIFFGPNPHVIVLLLLTIGLAAAMAWFVKELQKATREQEAKKETEGKEGSKEDSGSTDTKQTNAGKKDTKHRQATKAKESAKDK</sequence>
<dbReference type="KEGG" id="sre:PTSG_03241"/>
<keyword evidence="2" id="KW-0472">Membrane</keyword>
<evidence type="ECO:0000313" key="3">
    <source>
        <dbReference type="EMBL" id="EGD82588.1"/>
    </source>
</evidence>
<dbReference type="PANTHER" id="PTHR28251:SF1">
    <property type="entry name" value="V-TYPE ATPASE ASSEMBLY FACTOR PKR1"/>
    <property type="match status" value="1"/>
</dbReference>
<organism evidence="4">
    <name type="scientific">Salpingoeca rosetta (strain ATCC 50818 / BSB-021)</name>
    <dbReference type="NCBI Taxonomy" id="946362"/>
    <lineage>
        <taxon>Eukaryota</taxon>
        <taxon>Choanoflagellata</taxon>
        <taxon>Craspedida</taxon>
        <taxon>Salpingoecidae</taxon>
        <taxon>Salpingoeca</taxon>
    </lineage>
</organism>
<dbReference type="InterPro" id="IPR013945">
    <property type="entry name" value="Pkr1"/>
</dbReference>
<keyword evidence="2" id="KW-1133">Transmembrane helix</keyword>
<dbReference type="InParanoid" id="F2U4M2"/>
<evidence type="ECO:0000256" key="2">
    <source>
        <dbReference type="SAM" id="Phobius"/>
    </source>
</evidence>
<feature type="region of interest" description="Disordered" evidence="1">
    <location>
        <begin position="85"/>
        <end position="132"/>
    </location>
</feature>
<dbReference type="GO" id="GO:0005789">
    <property type="term" value="C:endoplasmic reticulum membrane"/>
    <property type="evidence" value="ECO:0007669"/>
    <property type="project" value="TreeGrafter"/>
</dbReference>
<protein>
    <submittedName>
        <fullName evidence="3">Uncharacterized protein</fullName>
    </submittedName>
</protein>
<dbReference type="AlphaFoldDB" id="F2U4M2"/>
<accession>F2U4M2</accession>
<proteinExistence type="predicted"/>
<feature type="transmembrane region" description="Helical" evidence="2">
    <location>
        <begin position="29"/>
        <end position="52"/>
    </location>
</feature>
<dbReference type="GeneID" id="16076411"/>
<keyword evidence="4" id="KW-1185">Reference proteome</keyword>
<name>F2U4M2_SALR5</name>
<dbReference type="eggNOG" id="ENOG502S6V3">
    <property type="taxonomic scope" value="Eukaryota"/>
</dbReference>
<dbReference type="GO" id="GO:0070072">
    <property type="term" value="P:vacuolar proton-transporting V-type ATPase complex assembly"/>
    <property type="evidence" value="ECO:0007669"/>
    <property type="project" value="InterPro"/>
</dbReference>
<dbReference type="EMBL" id="GL832961">
    <property type="protein sequence ID" value="EGD82588.1"/>
    <property type="molecule type" value="Genomic_DNA"/>
</dbReference>
<feature type="transmembrane region" description="Helical" evidence="2">
    <location>
        <begin position="58"/>
        <end position="76"/>
    </location>
</feature>
<dbReference type="RefSeq" id="XP_004995824.1">
    <property type="nucleotide sequence ID" value="XM_004995767.1"/>
</dbReference>
<dbReference type="Pfam" id="PF08636">
    <property type="entry name" value="Pkr1"/>
    <property type="match status" value="1"/>
</dbReference>
<feature type="compositionally biased region" description="Basic and acidic residues" evidence="1">
    <location>
        <begin position="85"/>
        <end position="102"/>
    </location>
</feature>
<dbReference type="Proteomes" id="UP000007799">
    <property type="component" value="Unassembled WGS sequence"/>
</dbReference>